<dbReference type="RefSeq" id="WP_157744427.1">
    <property type="nucleotide sequence ID" value="NZ_LT607411.1"/>
</dbReference>
<gene>
    <name evidence="2" type="ORF">GA0074695_2743</name>
</gene>
<dbReference type="InterPro" id="IPR029058">
    <property type="entry name" value="AB_hydrolase_fold"/>
</dbReference>
<dbReference type="PANTHER" id="PTHR43194">
    <property type="entry name" value="HYDROLASE ALPHA/BETA FOLD FAMILY"/>
    <property type="match status" value="1"/>
</dbReference>
<dbReference type="Pfam" id="PF12697">
    <property type="entry name" value="Abhydrolase_6"/>
    <property type="match status" value="1"/>
</dbReference>
<evidence type="ECO:0000313" key="2">
    <source>
        <dbReference type="EMBL" id="SCE99562.1"/>
    </source>
</evidence>
<dbReference type="Proteomes" id="UP000198242">
    <property type="component" value="Chromosome I"/>
</dbReference>
<dbReference type="InterPro" id="IPR050228">
    <property type="entry name" value="Carboxylesterase_BioH"/>
</dbReference>
<reference evidence="3" key="1">
    <citation type="submission" date="2016-06" db="EMBL/GenBank/DDBJ databases">
        <authorList>
            <person name="Varghese N."/>
            <person name="Submissions Spin"/>
        </authorList>
    </citation>
    <scope>NUCLEOTIDE SEQUENCE [LARGE SCALE GENOMIC DNA]</scope>
    <source>
        <strain evidence="3">DSM 43909</strain>
    </source>
</reference>
<dbReference type="PANTHER" id="PTHR43194:SF2">
    <property type="entry name" value="PEROXISOMAL MEMBRANE PROTEIN LPX1"/>
    <property type="match status" value="1"/>
</dbReference>
<evidence type="ECO:0000313" key="3">
    <source>
        <dbReference type="Proteomes" id="UP000198242"/>
    </source>
</evidence>
<dbReference type="AlphaFoldDB" id="A0A1C4WTL8"/>
<dbReference type="PRINTS" id="PR00412">
    <property type="entry name" value="EPOXHYDRLASE"/>
</dbReference>
<protein>
    <submittedName>
        <fullName evidence="2">Pimeloyl-ACP methyl ester carboxylesterase</fullName>
    </submittedName>
</protein>
<dbReference type="InterPro" id="IPR000073">
    <property type="entry name" value="AB_hydrolase_1"/>
</dbReference>
<dbReference type="Gene3D" id="3.40.50.1820">
    <property type="entry name" value="alpha/beta hydrolase"/>
    <property type="match status" value="1"/>
</dbReference>
<accession>A0A1C4WTL8</accession>
<keyword evidence="3" id="KW-1185">Reference proteome</keyword>
<organism evidence="2 3">
    <name type="scientific">Micromonospora viridifaciens</name>
    <dbReference type="NCBI Taxonomy" id="1881"/>
    <lineage>
        <taxon>Bacteria</taxon>
        <taxon>Bacillati</taxon>
        <taxon>Actinomycetota</taxon>
        <taxon>Actinomycetes</taxon>
        <taxon>Micromonosporales</taxon>
        <taxon>Micromonosporaceae</taxon>
        <taxon>Micromonospora</taxon>
    </lineage>
</organism>
<dbReference type="SUPFAM" id="SSF53474">
    <property type="entry name" value="alpha/beta-Hydrolases"/>
    <property type="match status" value="1"/>
</dbReference>
<proteinExistence type="predicted"/>
<dbReference type="InterPro" id="IPR000639">
    <property type="entry name" value="Epox_hydrolase-like"/>
</dbReference>
<feature type="domain" description="AB hydrolase-1" evidence="1">
    <location>
        <begin position="26"/>
        <end position="258"/>
    </location>
</feature>
<dbReference type="OrthoDB" id="3396704at2"/>
<sequence length="279" mass="29734">MALVETARDGIRWVFEVNRCGDGPPVLLLHGLLTDSRVWQPLRETLADRYTLISVDAPGHGGSPPRTANFTLEAETDALVGVLDALGVSGPVAWVGHSMGGMKAMRAALAQPDRVAALGLISCQPYEEPARTARPYLAMVETARTWGISADLAAAMGKLNFGPEFLASPAGQAWVAHFTGLAGDDFAATAHAVFHRTDISGRMAQVTVPALVLHGTEDIPIRIAVARSYVPLLPDARLVELPGCGHTPPCERPERTAELVGAFLDEVYAPTHATVTEYK</sequence>
<dbReference type="EMBL" id="LT607411">
    <property type="protein sequence ID" value="SCE99562.1"/>
    <property type="molecule type" value="Genomic_DNA"/>
</dbReference>
<dbReference type="PRINTS" id="PR00111">
    <property type="entry name" value="ABHYDROLASE"/>
</dbReference>
<dbReference type="GO" id="GO:0003824">
    <property type="term" value="F:catalytic activity"/>
    <property type="evidence" value="ECO:0007669"/>
    <property type="project" value="InterPro"/>
</dbReference>
<evidence type="ECO:0000259" key="1">
    <source>
        <dbReference type="Pfam" id="PF12697"/>
    </source>
</evidence>
<name>A0A1C4WTL8_MICVI</name>